<protein>
    <submittedName>
        <fullName evidence="2">Uncharacterized protein</fullName>
    </submittedName>
</protein>
<proteinExistence type="predicted"/>
<dbReference type="Proteomes" id="UP000243799">
    <property type="component" value="Unassembled WGS sequence"/>
</dbReference>
<evidence type="ECO:0000313" key="3">
    <source>
        <dbReference type="Proteomes" id="UP000243799"/>
    </source>
</evidence>
<accession>A0A1I0ZJ14</accession>
<feature type="compositionally biased region" description="Pro residues" evidence="1">
    <location>
        <begin position="16"/>
        <end position="26"/>
    </location>
</feature>
<dbReference type="RefSeq" id="WP_177242606.1">
    <property type="nucleotide sequence ID" value="NZ_FOKG01000007.1"/>
</dbReference>
<sequence>MSENRTAPDISTEPVAVPPSGDPPGEPGRTSLAAEPRGDGKDDCIVLGYN</sequence>
<gene>
    <name evidence="2" type="ORF">SAMN05216266_10733</name>
</gene>
<organism evidence="2 3">
    <name type="scientific">Amycolatopsis marina</name>
    <dbReference type="NCBI Taxonomy" id="490629"/>
    <lineage>
        <taxon>Bacteria</taxon>
        <taxon>Bacillati</taxon>
        <taxon>Actinomycetota</taxon>
        <taxon>Actinomycetes</taxon>
        <taxon>Pseudonocardiales</taxon>
        <taxon>Pseudonocardiaceae</taxon>
        <taxon>Amycolatopsis</taxon>
    </lineage>
</organism>
<dbReference type="EMBL" id="FOKG01000007">
    <property type="protein sequence ID" value="SFB25511.1"/>
    <property type="molecule type" value="Genomic_DNA"/>
</dbReference>
<reference evidence="3" key="1">
    <citation type="submission" date="2016-10" db="EMBL/GenBank/DDBJ databases">
        <authorList>
            <person name="Varghese N."/>
            <person name="Submissions S."/>
        </authorList>
    </citation>
    <scope>NUCLEOTIDE SEQUENCE [LARGE SCALE GENOMIC DNA]</scope>
    <source>
        <strain evidence="3">CGMCC 4.3568</strain>
    </source>
</reference>
<evidence type="ECO:0000313" key="2">
    <source>
        <dbReference type="EMBL" id="SFB25511.1"/>
    </source>
</evidence>
<keyword evidence="3" id="KW-1185">Reference proteome</keyword>
<evidence type="ECO:0000256" key="1">
    <source>
        <dbReference type="SAM" id="MobiDB-lite"/>
    </source>
</evidence>
<name>A0A1I0ZJ14_9PSEU</name>
<dbReference type="AlphaFoldDB" id="A0A1I0ZJ14"/>
<feature type="region of interest" description="Disordered" evidence="1">
    <location>
        <begin position="1"/>
        <end position="50"/>
    </location>
</feature>